<evidence type="ECO:0000259" key="1">
    <source>
        <dbReference type="SMART" id="SM00989"/>
    </source>
</evidence>
<proteinExistence type="predicted"/>
<dbReference type="Pfam" id="PF02830">
    <property type="entry name" value="V4R"/>
    <property type="match status" value="1"/>
</dbReference>
<dbReference type="InterPro" id="IPR004096">
    <property type="entry name" value="V4R"/>
</dbReference>
<dbReference type="Proteomes" id="UP000623215">
    <property type="component" value="Unassembled WGS sequence"/>
</dbReference>
<dbReference type="EMBL" id="DQVW01000044">
    <property type="protein sequence ID" value="HIQ32337.1"/>
    <property type="molecule type" value="Genomic_DNA"/>
</dbReference>
<name>A0A832ZY89_9EURY</name>
<feature type="domain" description="4-vinyl reductase 4VR" evidence="1">
    <location>
        <begin position="64"/>
        <end position="126"/>
    </location>
</feature>
<dbReference type="SUPFAM" id="SSF111126">
    <property type="entry name" value="Ligand-binding domain in the NO signalling and Golgi transport"/>
    <property type="match status" value="1"/>
</dbReference>
<dbReference type="PANTHER" id="PTHR35090:SF2">
    <property type="entry name" value="ARSR FAMILY TRANSCRIPTIONAL REGULATOR"/>
    <property type="match status" value="1"/>
</dbReference>
<dbReference type="AlphaFoldDB" id="A0A832ZY89"/>
<organism evidence="2 3">
    <name type="scientific">Methanothermococcus okinawensis</name>
    <dbReference type="NCBI Taxonomy" id="155863"/>
    <lineage>
        <taxon>Archaea</taxon>
        <taxon>Methanobacteriati</taxon>
        <taxon>Methanobacteriota</taxon>
        <taxon>Methanomada group</taxon>
        <taxon>Methanococci</taxon>
        <taxon>Methanococcales</taxon>
        <taxon>Methanococcaceae</taxon>
        <taxon>Methanothermococcus</taxon>
    </lineage>
</organism>
<reference evidence="2" key="1">
    <citation type="journal article" date="2020" name="ISME J.">
        <title>Gammaproteobacteria mediating utilization of methyl-, sulfur- and petroleum organic compounds in deep ocean hydrothermal plumes.</title>
        <authorList>
            <person name="Zhou Z."/>
            <person name="Liu Y."/>
            <person name="Pan J."/>
            <person name="Cron B.R."/>
            <person name="Toner B.M."/>
            <person name="Anantharaman K."/>
            <person name="Breier J.A."/>
            <person name="Dick G.J."/>
            <person name="Li M."/>
        </authorList>
    </citation>
    <scope>NUCLEOTIDE SEQUENCE</scope>
    <source>
        <strain evidence="2">SZUA-1534</strain>
    </source>
</reference>
<protein>
    <recommendedName>
        <fullName evidence="1">4-vinyl reductase 4VR domain-containing protein</fullName>
    </recommendedName>
</protein>
<dbReference type="InterPro" id="IPR024096">
    <property type="entry name" value="NO_sig/Golgi_transp_ligand-bd"/>
</dbReference>
<dbReference type="Gene3D" id="3.30.1380.20">
    <property type="entry name" value="Trafficking protein particle complex subunit 3"/>
    <property type="match status" value="1"/>
</dbReference>
<dbReference type="SMART" id="SM00989">
    <property type="entry name" value="V4R"/>
    <property type="match status" value="1"/>
</dbReference>
<evidence type="ECO:0000313" key="2">
    <source>
        <dbReference type="EMBL" id="HIQ32337.1"/>
    </source>
</evidence>
<evidence type="ECO:0000313" key="3">
    <source>
        <dbReference type="Proteomes" id="UP000623215"/>
    </source>
</evidence>
<sequence>MDVVVFRAFVCAIIKYLGFNSIHKIYHAGEEFGRSLGVKTMDDLIMIFRELGIGIVKVVEESPVIKVRIYESVFCSGFPNIGECVCHYERGILAGCFESILNKRVKVVETRCCACGNDYCEFEVHVLGDLNK</sequence>
<gene>
    <name evidence="2" type="ORF">EYH55_02525</name>
</gene>
<dbReference type="PANTHER" id="PTHR35090">
    <property type="entry name" value="DNA-DIRECTED RNA POLYMERASE SUBUNIT I"/>
    <property type="match status" value="1"/>
</dbReference>
<accession>A0A832ZY89</accession>
<comment type="caution">
    <text evidence="2">The sequence shown here is derived from an EMBL/GenBank/DDBJ whole genome shotgun (WGS) entry which is preliminary data.</text>
</comment>